<dbReference type="HOGENOM" id="CLU_3167106_0_0_3"/>
<evidence type="ECO:0000313" key="1">
    <source>
        <dbReference type="EMBL" id="AFZ46978.1"/>
    </source>
</evidence>
<dbReference type="BioCyc" id="CSTA292563:G1353-1014-MONOMER"/>
<organism evidence="1 2">
    <name type="scientific">Cyanobacterium stanieri (strain ATCC 29140 / PCC 7202)</name>
    <dbReference type="NCBI Taxonomy" id="292563"/>
    <lineage>
        <taxon>Bacteria</taxon>
        <taxon>Bacillati</taxon>
        <taxon>Cyanobacteriota</taxon>
        <taxon>Cyanophyceae</taxon>
        <taxon>Oscillatoriophycideae</taxon>
        <taxon>Chroococcales</taxon>
        <taxon>Geminocystaceae</taxon>
        <taxon>Cyanobacterium</taxon>
    </lineage>
</organism>
<dbReference type="EMBL" id="CP003940">
    <property type="protein sequence ID" value="AFZ46978.1"/>
    <property type="molecule type" value="Genomic_DNA"/>
</dbReference>
<dbReference type="STRING" id="292563.Cyast_1007"/>
<name>K9YLJ1_CYASC</name>
<dbReference type="AlphaFoldDB" id="K9YLJ1"/>
<reference evidence="2" key="1">
    <citation type="journal article" date="2013" name="Proc. Natl. Acad. Sci. U.S.A.">
        <title>Improving the coverage of the cyanobacterial phylum using diversity-driven genome sequencing.</title>
        <authorList>
            <person name="Shih P.M."/>
            <person name="Wu D."/>
            <person name="Latifi A."/>
            <person name="Axen S.D."/>
            <person name="Fewer D.P."/>
            <person name="Talla E."/>
            <person name="Calteau A."/>
            <person name="Cai F."/>
            <person name="Tandeau de Marsac N."/>
            <person name="Rippka R."/>
            <person name="Herdman M."/>
            <person name="Sivonen K."/>
            <person name="Coursin T."/>
            <person name="Laurent T."/>
            <person name="Goodwin L."/>
            <person name="Nolan M."/>
            <person name="Davenport K.W."/>
            <person name="Han C.S."/>
            <person name="Rubin E.M."/>
            <person name="Eisen J.A."/>
            <person name="Woyke T."/>
            <person name="Gugger M."/>
            <person name="Kerfeld C.A."/>
        </authorList>
    </citation>
    <scope>NUCLEOTIDE SEQUENCE [LARGE SCALE GENOMIC DNA]</scope>
    <source>
        <strain evidence="2">ATCC 29140 / PCC 7202</strain>
    </source>
</reference>
<keyword evidence="2" id="KW-1185">Reference proteome</keyword>
<proteinExistence type="predicted"/>
<gene>
    <name evidence="1" type="ordered locus">Cyast_1007</name>
</gene>
<sequence length="47" mass="5561">MIVQLIFLSLIVNKIELNISLISRELDLNHILLPETKLYYTSLRDNF</sequence>
<evidence type="ECO:0000313" key="2">
    <source>
        <dbReference type="Proteomes" id="UP000010483"/>
    </source>
</evidence>
<accession>K9YLJ1</accession>
<dbReference type="Proteomes" id="UP000010483">
    <property type="component" value="Chromosome"/>
</dbReference>
<dbReference type="KEGG" id="csn:Cyast_1007"/>
<protein>
    <submittedName>
        <fullName evidence="1">Uncharacterized protein</fullName>
    </submittedName>
</protein>